<dbReference type="eggNOG" id="COG0583">
    <property type="taxonomic scope" value="Bacteria"/>
</dbReference>
<dbReference type="AlphaFoldDB" id="F4LLV6"/>
<evidence type="ECO:0000256" key="4">
    <source>
        <dbReference type="ARBA" id="ARBA00023163"/>
    </source>
</evidence>
<dbReference type="InterPro" id="IPR050950">
    <property type="entry name" value="HTH-type_LysR_regulators"/>
</dbReference>
<proteinExistence type="inferred from homology"/>
<evidence type="ECO:0000256" key="2">
    <source>
        <dbReference type="ARBA" id="ARBA00023015"/>
    </source>
</evidence>
<dbReference type="GO" id="GO:0005829">
    <property type="term" value="C:cytosol"/>
    <property type="evidence" value="ECO:0007669"/>
    <property type="project" value="TreeGrafter"/>
</dbReference>
<evidence type="ECO:0000256" key="3">
    <source>
        <dbReference type="ARBA" id="ARBA00023125"/>
    </source>
</evidence>
<dbReference type="KEGG" id="tbe:Trebr_0197"/>
<feature type="domain" description="HTH lysR-type" evidence="5">
    <location>
        <begin position="1"/>
        <end position="57"/>
    </location>
</feature>
<dbReference type="Gene3D" id="3.40.190.290">
    <property type="match status" value="1"/>
</dbReference>
<sequence>MELRHLTFFLAVANEGNITRAAEAVHTSQPNLSRQLQELEESLGCKLLNRGKVITLTEAGELLKRRAEEILRLTAKTEEELSESPAEMAGTVAIGFGEMKPVQDIARLAVSFKAHYPNVRFDFFTGTADQVKEQMEKGLLDAGMLLEPVEIEKYDFFRLEKKVQFVAVMQSSAPLAEKKSVTPQDLAPLPLIFPVRRNVRNELFSWFGEYAQKLNLAATGNLAANTAILVQNGLGTAIGSDGIPVPLGMENQITCRPLEPELSFSAVIAWKKSVRLSPLAGAFIRFAKSELKPN</sequence>
<organism evidence="6 7">
    <name type="scientific">Treponema brennaborense (strain DSM 12168 / CIP 105900 / DD5/3)</name>
    <dbReference type="NCBI Taxonomy" id="906968"/>
    <lineage>
        <taxon>Bacteria</taxon>
        <taxon>Pseudomonadati</taxon>
        <taxon>Spirochaetota</taxon>
        <taxon>Spirochaetia</taxon>
        <taxon>Spirochaetales</taxon>
        <taxon>Treponemataceae</taxon>
        <taxon>Treponema</taxon>
    </lineage>
</organism>
<keyword evidence="4" id="KW-0804">Transcription</keyword>
<dbReference type="STRING" id="906968.Trebr_0197"/>
<gene>
    <name evidence="6" type="ordered locus">Trebr_0197</name>
</gene>
<dbReference type="HOGENOM" id="CLU_039613_6_2_12"/>
<dbReference type="Gene3D" id="1.10.10.10">
    <property type="entry name" value="Winged helix-like DNA-binding domain superfamily/Winged helix DNA-binding domain"/>
    <property type="match status" value="1"/>
</dbReference>
<keyword evidence="7" id="KW-1185">Reference proteome</keyword>
<protein>
    <submittedName>
        <fullName evidence="6">Transcriptional regulator, LysR family</fullName>
    </submittedName>
</protein>
<dbReference type="Pfam" id="PF00126">
    <property type="entry name" value="HTH_1"/>
    <property type="match status" value="1"/>
</dbReference>
<dbReference type="SUPFAM" id="SSF53850">
    <property type="entry name" value="Periplasmic binding protein-like II"/>
    <property type="match status" value="1"/>
</dbReference>
<dbReference type="RefSeq" id="WP_013757367.1">
    <property type="nucleotide sequence ID" value="NC_015500.1"/>
</dbReference>
<evidence type="ECO:0000256" key="1">
    <source>
        <dbReference type="ARBA" id="ARBA00009437"/>
    </source>
</evidence>
<keyword evidence="3" id="KW-0238">DNA-binding</keyword>
<dbReference type="EMBL" id="CP002696">
    <property type="protein sequence ID" value="AEE15648.1"/>
    <property type="molecule type" value="Genomic_DNA"/>
</dbReference>
<comment type="similarity">
    <text evidence="1">Belongs to the LysR transcriptional regulatory family.</text>
</comment>
<dbReference type="PRINTS" id="PR00039">
    <property type="entry name" value="HTHLYSR"/>
</dbReference>
<accession>F4LLV6</accession>
<dbReference type="Pfam" id="PF03466">
    <property type="entry name" value="LysR_substrate"/>
    <property type="match status" value="1"/>
</dbReference>
<dbReference type="PROSITE" id="PS50931">
    <property type="entry name" value="HTH_LYSR"/>
    <property type="match status" value="1"/>
</dbReference>
<dbReference type="InterPro" id="IPR005119">
    <property type="entry name" value="LysR_subst-bd"/>
</dbReference>
<dbReference type="Proteomes" id="UP000006546">
    <property type="component" value="Chromosome"/>
</dbReference>
<dbReference type="FunFam" id="1.10.10.10:FF:000001">
    <property type="entry name" value="LysR family transcriptional regulator"/>
    <property type="match status" value="1"/>
</dbReference>
<dbReference type="InterPro" id="IPR036390">
    <property type="entry name" value="WH_DNA-bd_sf"/>
</dbReference>
<reference evidence="7" key="1">
    <citation type="submission" date="2011-04" db="EMBL/GenBank/DDBJ databases">
        <title>The complete genome of Treponema brennaborense DSM 12168.</title>
        <authorList>
            <person name="Lucas S."/>
            <person name="Han J."/>
            <person name="Lapidus A."/>
            <person name="Bruce D."/>
            <person name="Goodwin L."/>
            <person name="Pitluck S."/>
            <person name="Peters L."/>
            <person name="Kyrpides N."/>
            <person name="Mavromatis K."/>
            <person name="Ivanova N."/>
            <person name="Mikhailova N."/>
            <person name="Pagani I."/>
            <person name="Teshima H."/>
            <person name="Detter J.C."/>
            <person name="Tapia R."/>
            <person name="Han C."/>
            <person name="Land M."/>
            <person name="Hauser L."/>
            <person name="Markowitz V."/>
            <person name="Cheng J.-F."/>
            <person name="Hugenholtz P."/>
            <person name="Woyke T."/>
            <person name="Wu D."/>
            <person name="Gronow S."/>
            <person name="Wellnitz S."/>
            <person name="Brambilla E."/>
            <person name="Klenk H.-P."/>
            <person name="Eisen J.A."/>
        </authorList>
    </citation>
    <scope>NUCLEOTIDE SEQUENCE [LARGE SCALE GENOMIC DNA]</scope>
    <source>
        <strain evidence="7">DSM 12168 / CIP 105900 / DD5/3</strain>
    </source>
</reference>
<dbReference type="GO" id="GO:0003700">
    <property type="term" value="F:DNA-binding transcription factor activity"/>
    <property type="evidence" value="ECO:0007669"/>
    <property type="project" value="InterPro"/>
</dbReference>
<evidence type="ECO:0000259" key="5">
    <source>
        <dbReference type="PROSITE" id="PS50931"/>
    </source>
</evidence>
<evidence type="ECO:0000313" key="7">
    <source>
        <dbReference type="Proteomes" id="UP000006546"/>
    </source>
</evidence>
<dbReference type="CDD" id="cd05466">
    <property type="entry name" value="PBP2_LTTR_substrate"/>
    <property type="match status" value="1"/>
</dbReference>
<name>F4LLV6_TREBD</name>
<dbReference type="InterPro" id="IPR036388">
    <property type="entry name" value="WH-like_DNA-bd_sf"/>
</dbReference>
<dbReference type="PANTHER" id="PTHR30419:SF8">
    <property type="entry name" value="NITROGEN ASSIMILATION TRANSCRIPTIONAL ACTIVATOR-RELATED"/>
    <property type="match status" value="1"/>
</dbReference>
<keyword evidence="2" id="KW-0805">Transcription regulation</keyword>
<dbReference type="SUPFAM" id="SSF46785">
    <property type="entry name" value="Winged helix' DNA-binding domain"/>
    <property type="match status" value="1"/>
</dbReference>
<evidence type="ECO:0000313" key="6">
    <source>
        <dbReference type="EMBL" id="AEE15648.1"/>
    </source>
</evidence>
<dbReference type="PANTHER" id="PTHR30419">
    <property type="entry name" value="HTH-TYPE TRANSCRIPTIONAL REGULATOR YBHD"/>
    <property type="match status" value="1"/>
</dbReference>
<dbReference type="InterPro" id="IPR000847">
    <property type="entry name" value="LysR_HTH_N"/>
</dbReference>
<dbReference type="GO" id="GO:0003677">
    <property type="term" value="F:DNA binding"/>
    <property type="evidence" value="ECO:0007669"/>
    <property type="project" value="UniProtKB-KW"/>
</dbReference>